<organism evidence="1 2">
    <name type="scientific">Cylicostephanus goldi</name>
    <name type="common">Nematode worm</name>
    <dbReference type="NCBI Taxonomy" id="71465"/>
    <lineage>
        <taxon>Eukaryota</taxon>
        <taxon>Metazoa</taxon>
        <taxon>Ecdysozoa</taxon>
        <taxon>Nematoda</taxon>
        <taxon>Chromadorea</taxon>
        <taxon>Rhabditida</taxon>
        <taxon>Rhabditina</taxon>
        <taxon>Rhabditomorpha</taxon>
        <taxon>Strongyloidea</taxon>
        <taxon>Strongylidae</taxon>
        <taxon>Cylicostephanus</taxon>
    </lineage>
</organism>
<dbReference type="AlphaFoldDB" id="A0A3P6S228"/>
<evidence type="ECO:0000313" key="2">
    <source>
        <dbReference type="Proteomes" id="UP000271889"/>
    </source>
</evidence>
<reference evidence="1 2" key="1">
    <citation type="submission" date="2018-11" db="EMBL/GenBank/DDBJ databases">
        <authorList>
            <consortium name="Pathogen Informatics"/>
        </authorList>
    </citation>
    <scope>NUCLEOTIDE SEQUENCE [LARGE SCALE GENOMIC DNA]</scope>
</reference>
<evidence type="ECO:0000313" key="1">
    <source>
        <dbReference type="EMBL" id="VDK62763.1"/>
    </source>
</evidence>
<dbReference type="OrthoDB" id="10590249at2759"/>
<sequence>MEEAFESYIKECKKTKALLLEWCDGRLKVERELLELAHQFDEWEMEAITIAIGSLAATGSDAAEGYRFFLMLKWITKPTIAYP</sequence>
<dbReference type="EMBL" id="UYRV01017099">
    <property type="protein sequence ID" value="VDK62763.1"/>
    <property type="molecule type" value="Genomic_DNA"/>
</dbReference>
<keyword evidence="2" id="KW-1185">Reference proteome</keyword>
<protein>
    <submittedName>
        <fullName evidence="1">Uncharacterized protein</fullName>
    </submittedName>
</protein>
<gene>
    <name evidence="1" type="ORF">CGOC_LOCUS5572</name>
</gene>
<proteinExistence type="predicted"/>
<dbReference type="Proteomes" id="UP000271889">
    <property type="component" value="Unassembled WGS sequence"/>
</dbReference>
<accession>A0A3P6S228</accession>
<name>A0A3P6S228_CYLGO</name>